<sequence length="164" mass="18829">MAASEESHQKSSQTGRRWKRVVEGNYQLKPQELSSAGGRLMLVSLPAMFHEHSSAARTFSCRLLHERILHSPSPRGHQNAHQTRRGLWLKDKADLTENLHENYNMGKIGIGGASLENFLNFEGKKGGKGFNFMDSPINVDDDMKVDWERRKRKRIMKKKSLIWT</sequence>
<name>A0ABS8WN26_DATST</name>
<gene>
    <name evidence="1" type="ORF">HAX54_051850</name>
</gene>
<organism evidence="1 2">
    <name type="scientific">Datura stramonium</name>
    <name type="common">Jimsonweed</name>
    <name type="synonym">Common thornapple</name>
    <dbReference type="NCBI Taxonomy" id="4076"/>
    <lineage>
        <taxon>Eukaryota</taxon>
        <taxon>Viridiplantae</taxon>
        <taxon>Streptophyta</taxon>
        <taxon>Embryophyta</taxon>
        <taxon>Tracheophyta</taxon>
        <taxon>Spermatophyta</taxon>
        <taxon>Magnoliopsida</taxon>
        <taxon>eudicotyledons</taxon>
        <taxon>Gunneridae</taxon>
        <taxon>Pentapetalae</taxon>
        <taxon>asterids</taxon>
        <taxon>lamiids</taxon>
        <taxon>Solanales</taxon>
        <taxon>Solanaceae</taxon>
        <taxon>Solanoideae</taxon>
        <taxon>Datureae</taxon>
        <taxon>Datura</taxon>
    </lineage>
</organism>
<dbReference type="Proteomes" id="UP000823775">
    <property type="component" value="Unassembled WGS sequence"/>
</dbReference>
<evidence type="ECO:0000313" key="2">
    <source>
        <dbReference type="Proteomes" id="UP000823775"/>
    </source>
</evidence>
<accession>A0ABS8WN26</accession>
<proteinExistence type="predicted"/>
<protein>
    <submittedName>
        <fullName evidence="1">Uncharacterized protein</fullName>
    </submittedName>
</protein>
<keyword evidence="2" id="KW-1185">Reference proteome</keyword>
<comment type="caution">
    <text evidence="1">The sequence shown here is derived from an EMBL/GenBank/DDBJ whole genome shotgun (WGS) entry which is preliminary data.</text>
</comment>
<reference evidence="1 2" key="1">
    <citation type="journal article" date="2021" name="BMC Genomics">
        <title>Datura genome reveals duplications of psychoactive alkaloid biosynthetic genes and high mutation rate following tissue culture.</title>
        <authorList>
            <person name="Rajewski A."/>
            <person name="Carter-House D."/>
            <person name="Stajich J."/>
            <person name="Litt A."/>
        </authorList>
    </citation>
    <scope>NUCLEOTIDE SEQUENCE [LARGE SCALE GENOMIC DNA]</scope>
    <source>
        <strain evidence="1">AR-01</strain>
    </source>
</reference>
<dbReference type="EMBL" id="JACEIK010009305">
    <property type="protein sequence ID" value="MCE3052200.1"/>
    <property type="molecule type" value="Genomic_DNA"/>
</dbReference>
<evidence type="ECO:0000313" key="1">
    <source>
        <dbReference type="EMBL" id="MCE3052200.1"/>
    </source>
</evidence>